<keyword evidence="2" id="KW-0560">Oxidoreductase</keyword>
<dbReference type="AlphaFoldDB" id="A0A8H4PWE4"/>
<dbReference type="EMBL" id="JAAVMX010000003">
    <property type="protein sequence ID" value="KAF4511704.1"/>
    <property type="molecule type" value="Genomic_DNA"/>
</dbReference>
<dbReference type="OrthoDB" id="10029326at2759"/>
<keyword evidence="2" id="KW-0503">Monooxygenase</keyword>
<dbReference type="Gene3D" id="3.50.50.60">
    <property type="entry name" value="FAD/NAD(P)-binding domain"/>
    <property type="match status" value="1"/>
</dbReference>
<evidence type="ECO:0000313" key="4">
    <source>
        <dbReference type="Proteomes" id="UP000557566"/>
    </source>
</evidence>
<dbReference type="GO" id="GO:0004497">
    <property type="term" value="F:monooxygenase activity"/>
    <property type="evidence" value="ECO:0007669"/>
    <property type="project" value="UniProtKB-KW"/>
</dbReference>
<comment type="caution">
    <text evidence="3">The sequence shown here is derived from an EMBL/GenBank/DDBJ whole genome shotgun (WGS) entry which is preliminary data.</text>
</comment>
<gene>
    <name evidence="3" type="ORF">G6O67_003476</name>
</gene>
<dbReference type="InterPro" id="IPR050562">
    <property type="entry name" value="FAD_mOase_fung"/>
</dbReference>
<organism evidence="3 4">
    <name type="scientific">Ophiocordyceps sinensis</name>
    <dbReference type="NCBI Taxonomy" id="72228"/>
    <lineage>
        <taxon>Eukaryota</taxon>
        <taxon>Fungi</taxon>
        <taxon>Dikarya</taxon>
        <taxon>Ascomycota</taxon>
        <taxon>Pezizomycotina</taxon>
        <taxon>Sordariomycetes</taxon>
        <taxon>Hypocreomycetidae</taxon>
        <taxon>Hypocreales</taxon>
        <taxon>Ophiocordycipitaceae</taxon>
        <taxon>Ophiocordyceps</taxon>
    </lineage>
</organism>
<dbReference type="PANTHER" id="PTHR47356:SF2">
    <property type="entry name" value="FAD-BINDING DOMAIN-CONTAINING PROTEIN-RELATED"/>
    <property type="match status" value="1"/>
</dbReference>
<keyword evidence="4" id="KW-1185">Reference proteome</keyword>
<evidence type="ECO:0000313" key="3">
    <source>
        <dbReference type="EMBL" id="KAF4511704.1"/>
    </source>
</evidence>
<dbReference type="PANTHER" id="PTHR47356">
    <property type="entry name" value="FAD-DEPENDENT MONOOXYGENASE ASQG-RELATED"/>
    <property type="match status" value="1"/>
</dbReference>
<reference evidence="3 4" key="1">
    <citation type="journal article" date="2020" name="Genome Biol. Evol.">
        <title>A new high-quality draft genome assembly of the Chinese cordyceps Ophiocordyceps sinensis.</title>
        <authorList>
            <person name="Shu R."/>
            <person name="Zhang J."/>
            <person name="Meng Q."/>
            <person name="Zhang H."/>
            <person name="Zhou G."/>
            <person name="Li M."/>
            <person name="Wu P."/>
            <person name="Zhao Y."/>
            <person name="Chen C."/>
            <person name="Qin Q."/>
        </authorList>
    </citation>
    <scope>NUCLEOTIDE SEQUENCE [LARGE SCALE GENOMIC DNA]</scope>
    <source>
        <strain evidence="3 4">IOZ07</strain>
    </source>
</reference>
<evidence type="ECO:0000256" key="2">
    <source>
        <dbReference type="ARBA" id="ARBA00023033"/>
    </source>
</evidence>
<dbReference type="InterPro" id="IPR036188">
    <property type="entry name" value="FAD/NAD-bd_sf"/>
</dbReference>
<sequence>MLIEDWFGYPAFFIDGHKILGVLYNNLLNQDCVLTEKAVARLHVEEQGVKVVTQYGSCYYGDIVVGADGVHSVTRDEIWRIGNEQSPGYFSIPKSVNLPIVFSAPS</sequence>
<dbReference type="SUPFAM" id="SSF51905">
    <property type="entry name" value="FAD/NAD(P)-binding domain"/>
    <property type="match status" value="1"/>
</dbReference>
<dbReference type="Proteomes" id="UP000557566">
    <property type="component" value="Unassembled WGS sequence"/>
</dbReference>
<proteinExistence type="predicted"/>
<evidence type="ECO:0000256" key="1">
    <source>
        <dbReference type="ARBA" id="ARBA00001974"/>
    </source>
</evidence>
<protein>
    <submittedName>
        <fullName evidence="3">Uncharacterized protein</fullName>
    </submittedName>
</protein>
<name>A0A8H4PWE4_9HYPO</name>
<accession>A0A8H4PWE4</accession>
<comment type="cofactor">
    <cofactor evidence="1">
        <name>FAD</name>
        <dbReference type="ChEBI" id="CHEBI:57692"/>
    </cofactor>
</comment>